<dbReference type="EMBL" id="SCEB01001669">
    <property type="protein sequence ID" value="RXM96366.1"/>
    <property type="molecule type" value="Genomic_DNA"/>
</dbReference>
<proteinExistence type="predicted"/>
<dbReference type="Proteomes" id="UP000289886">
    <property type="component" value="Unassembled WGS sequence"/>
</dbReference>
<accession>A0A444V7F8</accession>
<reference evidence="2 3" key="1">
    <citation type="submission" date="2019-01" db="EMBL/GenBank/DDBJ databases">
        <title>Draft Genome and Complete Hox-Cluster Characterization of the Sterlet Sturgeon (Acipenser ruthenus).</title>
        <authorList>
            <person name="Wei Q."/>
        </authorList>
    </citation>
    <scope>NUCLEOTIDE SEQUENCE [LARGE SCALE GENOMIC DNA]</scope>
    <source>
        <strain evidence="2">WHYD16114868_AA</strain>
        <tissue evidence="2">Blood</tissue>
    </source>
</reference>
<sequence>MTALRAQPLQTSPASPHAPPHPRSSTAVLQLRESLALLEGELVLTRLSDNDPTAQQLRDQLTQVKHEYKALFRELRAEVKELQQDREILKRELAGVREEMQQRERRHTAPSCSNSMESTLNQTVAKPCRETAPHTPTTPARHADTPTHNADITHSDNTQSDTRPEPEPEQEAAPTPPSRQQHHAEVALLITPMGNSSVSSVSSLDGRFQRYGARRRLGCIVHFVVILWGTVGHSAVAVENQCSSYHKAQQKAMMKVKHHRPTETPGHTSTPVVDTKSKADKTEYTNMYAPVVIDDDDDDDDDDDGSSSSSAFEDNVVAIATR</sequence>
<dbReference type="AlphaFoldDB" id="A0A444V7F8"/>
<keyword evidence="3" id="KW-1185">Reference proteome</keyword>
<comment type="caution">
    <text evidence="2">The sequence shown here is derived from an EMBL/GenBank/DDBJ whole genome shotgun (WGS) entry which is preliminary data.</text>
</comment>
<name>A0A444V7F8_ACIRT</name>
<protein>
    <submittedName>
        <fullName evidence="2">Uncharacterized protein</fullName>
    </submittedName>
</protein>
<feature type="region of interest" description="Disordered" evidence="1">
    <location>
        <begin position="99"/>
        <end position="182"/>
    </location>
</feature>
<evidence type="ECO:0000313" key="3">
    <source>
        <dbReference type="Proteomes" id="UP000289886"/>
    </source>
</evidence>
<feature type="region of interest" description="Disordered" evidence="1">
    <location>
        <begin position="1"/>
        <end position="27"/>
    </location>
</feature>
<feature type="compositionally biased region" description="Polar residues" evidence="1">
    <location>
        <begin position="110"/>
        <end position="124"/>
    </location>
</feature>
<feature type="compositionally biased region" description="Acidic residues" evidence="1">
    <location>
        <begin position="293"/>
        <end position="305"/>
    </location>
</feature>
<evidence type="ECO:0000313" key="2">
    <source>
        <dbReference type="EMBL" id="RXM96366.1"/>
    </source>
</evidence>
<evidence type="ECO:0000256" key="1">
    <source>
        <dbReference type="SAM" id="MobiDB-lite"/>
    </source>
</evidence>
<feature type="compositionally biased region" description="Polar residues" evidence="1">
    <location>
        <begin position="150"/>
        <end position="161"/>
    </location>
</feature>
<organism evidence="2 3">
    <name type="scientific">Acipenser ruthenus</name>
    <name type="common">Sterlet sturgeon</name>
    <dbReference type="NCBI Taxonomy" id="7906"/>
    <lineage>
        <taxon>Eukaryota</taxon>
        <taxon>Metazoa</taxon>
        <taxon>Chordata</taxon>
        <taxon>Craniata</taxon>
        <taxon>Vertebrata</taxon>
        <taxon>Euteleostomi</taxon>
        <taxon>Actinopterygii</taxon>
        <taxon>Chondrostei</taxon>
        <taxon>Acipenseriformes</taxon>
        <taxon>Acipenseridae</taxon>
        <taxon>Acipenser</taxon>
    </lineage>
</organism>
<gene>
    <name evidence="2" type="ORF">EOD39_15771</name>
</gene>
<feature type="region of interest" description="Disordered" evidence="1">
    <location>
        <begin position="284"/>
        <end position="322"/>
    </location>
</feature>